<dbReference type="AlphaFoldDB" id="A0AAD7R8I5"/>
<evidence type="ECO:0000313" key="3">
    <source>
        <dbReference type="Proteomes" id="UP001221898"/>
    </source>
</evidence>
<evidence type="ECO:0000313" key="2">
    <source>
        <dbReference type="EMBL" id="KAJ8371580.1"/>
    </source>
</evidence>
<dbReference type="EMBL" id="JAINUG010000443">
    <property type="protein sequence ID" value="KAJ8371580.1"/>
    <property type="molecule type" value="Genomic_DNA"/>
</dbReference>
<protein>
    <submittedName>
        <fullName evidence="2">Uncharacterized protein</fullName>
    </submittedName>
</protein>
<evidence type="ECO:0000256" key="1">
    <source>
        <dbReference type="SAM" id="MobiDB-lite"/>
    </source>
</evidence>
<reference evidence="2" key="1">
    <citation type="journal article" date="2023" name="Science">
        <title>Genome structures resolve the early diversification of teleost fishes.</title>
        <authorList>
            <person name="Parey E."/>
            <person name="Louis A."/>
            <person name="Montfort J."/>
            <person name="Bouchez O."/>
            <person name="Roques C."/>
            <person name="Iampietro C."/>
            <person name="Lluch J."/>
            <person name="Castinel A."/>
            <person name="Donnadieu C."/>
            <person name="Desvignes T."/>
            <person name="Floi Bucao C."/>
            <person name="Jouanno E."/>
            <person name="Wen M."/>
            <person name="Mejri S."/>
            <person name="Dirks R."/>
            <person name="Jansen H."/>
            <person name="Henkel C."/>
            <person name="Chen W.J."/>
            <person name="Zahm M."/>
            <person name="Cabau C."/>
            <person name="Klopp C."/>
            <person name="Thompson A.W."/>
            <person name="Robinson-Rechavi M."/>
            <person name="Braasch I."/>
            <person name="Lecointre G."/>
            <person name="Bobe J."/>
            <person name="Postlethwait J.H."/>
            <person name="Berthelot C."/>
            <person name="Roest Crollius H."/>
            <person name="Guiguen Y."/>
        </authorList>
    </citation>
    <scope>NUCLEOTIDE SEQUENCE</scope>
    <source>
        <strain evidence="2">NC1722</strain>
    </source>
</reference>
<feature type="region of interest" description="Disordered" evidence="1">
    <location>
        <begin position="81"/>
        <end position="100"/>
    </location>
</feature>
<sequence>MQKQRARPALALRGPEDRHALQSRHFQFRVPGGLMRRLAAFPSTAHAPLPPALTALPPRAACPQDSCCATQETHLLRVKTRRRRGGGVKREEEEDASCRSAVASERDAGIGGLISHVPRGRDLRLTLRPPLLVMPPRG</sequence>
<dbReference type="Proteomes" id="UP001221898">
    <property type="component" value="Unassembled WGS sequence"/>
</dbReference>
<proteinExistence type="predicted"/>
<gene>
    <name evidence="2" type="ORF">AAFF_G00306920</name>
</gene>
<name>A0AAD7R8I5_9TELE</name>
<keyword evidence="3" id="KW-1185">Reference proteome</keyword>
<accession>A0AAD7R8I5</accession>
<comment type="caution">
    <text evidence="2">The sequence shown here is derived from an EMBL/GenBank/DDBJ whole genome shotgun (WGS) entry which is preliminary data.</text>
</comment>
<organism evidence="2 3">
    <name type="scientific">Aldrovandia affinis</name>
    <dbReference type="NCBI Taxonomy" id="143900"/>
    <lineage>
        <taxon>Eukaryota</taxon>
        <taxon>Metazoa</taxon>
        <taxon>Chordata</taxon>
        <taxon>Craniata</taxon>
        <taxon>Vertebrata</taxon>
        <taxon>Euteleostomi</taxon>
        <taxon>Actinopterygii</taxon>
        <taxon>Neopterygii</taxon>
        <taxon>Teleostei</taxon>
        <taxon>Notacanthiformes</taxon>
        <taxon>Halosauridae</taxon>
        <taxon>Aldrovandia</taxon>
    </lineage>
</organism>